<evidence type="ECO:0000313" key="2">
    <source>
        <dbReference type="EMBL" id="GEO87797.1"/>
    </source>
</evidence>
<dbReference type="Proteomes" id="UP000321769">
    <property type="component" value="Unassembled WGS sequence"/>
</dbReference>
<organism evidence="2 3">
    <name type="scientific">Aeromicrobium flavum</name>
    <dbReference type="NCBI Taxonomy" id="416568"/>
    <lineage>
        <taxon>Bacteria</taxon>
        <taxon>Bacillati</taxon>
        <taxon>Actinomycetota</taxon>
        <taxon>Actinomycetes</taxon>
        <taxon>Propionibacteriales</taxon>
        <taxon>Nocardioidaceae</taxon>
        <taxon>Aeromicrobium</taxon>
    </lineage>
</organism>
<protein>
    <submittedName>
        <fullName evidence="2">Uncharacterized protein</fullName>
    </submittedName>
</protein>
<proteinExistence type="predicted"/>
<dbReference type="AlphaFoldDB" id="A0A512HQS2"/>
<evidence type="ECO:0000313" key="3">
    <source>
        <dbReference type="Proteomes" id="UP000321769"/>
    </source>
</evidence>
<keyword evidence="3" id="KW-1185">Reference proteome</keyword>
<name>A0A512HQS2_9ACTN</name>
<gene>
    <name evidence="2" type="ORF">AFL01nite_01240</name>
</gene>
<comment type="caution">
    <text evidence="2">The sequence shown here is derived from an EMBL/GenBank/DDBJ whole genome shotgun (WGS) entry which is preliminary data.</text>
</comment>
<reference evidence="2 3" key="1">
    <citation type="submission" date="2019-07" db="EMBL/GenBank/DDBJ databases">
        <title>Whole genome shotgun sequence of Aeromicrobium flavum NBRC 107625.</title>
        <authorList>
            <person name="Hosoyama A."/>
            <person name="Uohara A."/>
            <person name="Ohji S."/>
            <person name="Ichikawa N."/>
        </authorList>
    </citation>
    <scope>NUCLEOTIDE SEQUENCE [LARGE SCALE GENOMIC DNA]</scope>
    <source>
        <strain evidence="2 3">NBRC 107625</strain>
    </source>
</reference>
<feature type="region of interest" description="Disordered" evidence="1">
    <location>
        <begin position="128"/>
        <end position="181"/>
    </location>
</feature>
<dbReference type="EMBL" id="BJZQ01000001">
    <property type="protein sequence ID" value="GEO87797.1"/>
    <property type="molecule type" value="Genomic_DNA"/>
</dbReference>
<dbReference type="OrthoDB" id="3742554at2"/>
<evidence type="ECO:0000256" key="1">
    <source>
        <dbReference type="SAM" id="MobiDB-lite"/>
    </source>
</evidence>
<accession>A0A512HQS2</accession>
<dbReference type="RefSeq" id="WP_146825156.1">
    <property type="nucleotide sequence ID" value="NZ_BAAAYQ010000001.1"/>
</dbReference>
<sequence>MAVDVQLVTRFHPDAIQVPGDPDRLRTAADRLQDLVSEITDVSKRLRQADAPKETRGPTVRAMSRVAGTLGQVLEADSQQLSDLSELVRRQADLLTDAHGTLEETRRRWRQARQELRTEIDAINEAAERAERERAERRAERERERERRRAERERDGKRGHDDRDDRDHHDGDGHDERRDIEPPTEAGQLIKAMDQQVLDQFEGPLRRLAGLEFTDRHGAVAMMMNGRVEQAADRYRQSVHAIIEDLVEAMRQVNRVDNQLVEKLPRHEKTLLASAAPITSGDAAPDPLRLSRPDDIATVGEELQECARALNEAGQRLPDIRLSIRAGRMTPEDEVQGSMNGFQRTWNQHFEEIREDLHHARKASSEIATQLRELDERGAREVRRTFRAE</sequence>